<name>A0A8T6BJE3_ECOLX</name>
<gene>
    <name evidence="1" type="ORF">GRW24_16455</name>
    <name evidence="2" type="ORF">GRW24_16550</name>
</gene>
<evidence type="ECO:0000313" key="2">
    <source>
        <dbReference type="EMBL" id="MXJ10066.1"/>
    </source>
</evidence>
<dbReference type="Proteomes" id="UP000447081">
    <property type="component" value="Unassembled WGS sequence"/>
</dbReference>
<dbReference type="EMBL" id="WUIG01000384">
    <property type="protein sequence ID" value="MXJ10066.1"/>
    <property type="molecule type" value="Genomic_DNA"/>
</dbReference>
<dbReference type="EMBL" id="WUIG01000380">
    <property type="protein sequence ID" value="MXJ10047.1"/>
    <property type="molecule type" value="Genomic_DNA"/>
</dbReference>
<dbReference type="Gene3D" id="3.20.80.10">
    <property type="entry name" value="Regulatory factor, effector binding domain"/>
    <property type="match status" value="1"/>
</dbReference>
<proteinExistence type="predicted"/>
<evidence type="ECO:0000313" key="1">
    <source>
        <dbReference type="EMBL" id="MXJ10047.1"/>
    </source>
</evidence>
<dbReference type="InterPro" id="IPR011256">
    <property type="entry name" value="Reg_factor_effector_dom_sf"/>
</dbReference>
<reference evidence="1 3" key="1">
    <citation type="submission" date="2019-12" db="EMBL/GenBank/DDBJ databases">
        <title>Enteriobacteria Tanzani isolates_10434.</title>
        <authorList>
            <person name="Subbiah M."/>
            <person name="Call D."/>
        </authorList>
    </citation>
    <scope>NUCLEOTIDE SEQUENCE [LARGE SCALE GENOMIC DNA]</scope>
    <source>
        <strain evidence="1 3">10434wG3</strain>
    </source>
</reference>
<comment type="caution">
    <text evidence="1">The sequence shown here is derived from an EMBL/GenBank/DDBJ whole genome shotgun (WGS) entry which is preliminary data.</text>
</comment>
<evidence type="ECO:0000313" key="3">
    <source>
        <dbReference type="Proteomes" id="UP000447081"/>
    </source>
</evidence>
<feature type="non-terminal residue" evidence="1">
    <location>
        <position position="1"/>
    </location>
</feature>
<sequence length="47" mass="5445">IYLIELPARGLARVNGSDIERFYYNEDFVEKDGNDVVCEIFIPVRPV</sequence>
<accession>A0A8T6BJE3</accession>
<organism evidence="1 3">
    <name type="scientific">Escherichia coli</name>
    <dbReference type="NCBI Taxonomy" id="562"/>
    <lineage>
        <taxon>Bacteria</taxon>
        <taxon>Pseudomonadati</taxon>
        <taxon>Pseudomonadota</taxon>
        <taxon>Gammaproteobacteria</taxon>
        <taxon>Enterobacterales</taxon>
        <taxon>Enterobacteriaceae</taxon>
        <taxon>Escherichia</taxon>
    </lineage>
</organism>
<dbReference type="AlphaFoldDB" id="A0A8T6BJE3"/>
<protein>
    <submittedName>
        <fullName evidence="1">AraC family transcriptional regulator</fullName>
    </submittedName>
</protein>
<dbReference type="SUPFAM" id="SSF55136">
    <property type="entry name" value="Probable bacterial effector-binding domain"/>
    <property type="match status" value="1"/>
</dbReference>